<dbReference type="PANTHER" id="PTHR43574">
    <property type="entry name" value="EPIMERASE-RELATED"/>
    <property type="match status" value="1"/>
</dbReference>
<sequence>MAEQTSVPAPGAAYADRPILVTGAAGFIGYHVARRYLAAGRRVVGIDNLSPYYDPKLKTARLAELGRFDGFLFRKVDVADPSAMATIFEAHEPTLVLHLAAQPGVRHSLHKPHDYVSANLAGFLNVLEGCRHHGVRHLVYASSSSVYGAVTAEPFNEHLPADHPVSLYGATKRANELMAHSYSHLFDLPATGLRFFTVYGPWGRPDMALFLFSRAILAGDPVPVFGQGKMRRSFTYVDDIVEGVVRIADRPAVASTAWNGGDPDVATAAAPWRIYNIGSDRSVGLEEMIDTLEAALGRKAVRDYQPMQAGDVRATAADVADLFEAVGYRPETSLEEGFARFVAWYRSYYQT</sequence>
<evidence type="ECO:0000313" key="4">
    <source>
        <dbReference type="Proteomes" id="UP001378188"/>
    </source>
</evidence>
<feature type="domain" description="NAD-dependent epimerase/dehydratase" evidence="2">
    <location>
        <begin position="19"/>
        <end position="253"/>
    </location>
</feature>
<keyword evidence="1" id="KW-0520">NAD</keyword>
<dbReference type="InterPro" id="IPR001509">
    <property type="entry name" value="Epimerase_deHydtase"/>
</dbReference>
<comment type="caution">
    <text evidence="3">The sequence shown here is derived from an EMBL/GenBank/DDBJ whole genome shotgun (WGS) entry which is preliminary data.</text>
</comment>
<evidence type="ECO:0000313" key="3">
    <source>
        <dbReference type="EMBL" id="MEJ8572414.1"/>
    </source>
</evidence>
<dbReference type="RefSeq" id="WP_340330117.1">
    <property type="nucleotide sequence ID" value="NZ_JAZHOF010000005.1"/>
</dbReference>
<organism evidence="3 4">
    <name type="scientific">Microbaculum marinum</name>
    <dbReference type="NCBI Taxonomy" id="1764581"/>
    <lineage>
        <taxon>Bacteria</taxon>
        <taxon>Pseudomonadati</taxon>
        <taxon>Pseudomonadota</taxon>
        <taxon>Alphaproteobacteria</taxon>
        <taxon>Hyphomicrobiales</taxon>
        <taxon>Tepidamorphaceae</taxon>
        <taxon>Microbaculum</taxon>
    </lineage>
</organism>
<reference evidence="3 4" key="1">
    <citation type="submission" date="2024-02" db="EMBL/GenBank/DDBJ databases">
        <title>Genome analysis and characterization of Microbaculum marinisediminis sp. nov., isolated from marine sediment.</title>
        <authorList>
            <person name="Du Z.-J."/>
            <person name="Ye Y.-Q."/>
            <person name="Zhang Z.-R."/>
            <person name="Yuan S.-M."/>
            <person name="Zhang X.-Y."/>
        </authorList>
    </citation>
    <scope>NUCLEOTIDE SEQUENCE [LARGE SCALE GENOMIC DNA]</scope>
    <source>
        <strain evidence="3 4">SDUM1044001</strain>
    </source>
</reference>
<name>A0AAW9RF72_9HYPH</name>
<keyword evidence="4" id="KW-1185">Reference proteome</keyword>
<dbReference type="Proteomes" id="UP001378188">
    <property type="component" value="Unassembled WGS sequence"/>
</dbReference>
<dbReference type="EMBL" id="JAZHOF010000005">
    <property type="protein sequence ID" value="MEJ8572414.1"/>
    <property type="molecule type" value="Genomic_DNA"/>
</dbReference>
<dbReference type="InterPro" id="IPR036291">
    <property type="entry name" value="NAD(P)-bd_dom_sf"/>
</dbReference>
<dbReference type="Gene3D" id="3.40.50.720">
    <property type="entry name" value="NAD(P)-binding Rossmann-like Domain"/>
    <property type="match status" value="1"/>
</dbReference>
<gene>
    <name evidence="3" type="ORF">V3328_13065</name>
</gene>
<protein>
    <submittedName>
        <fullName evidence="3">NAD-dependent epimerase</fullName>
    </submittedName>
</protein>
<dbReference type="AlphaFoldDB" id="A0AAW9RF72"/>
<dbReference type="SUPFAM" id="SSF51735">
    <property type="entry name" value="NAD(P)-binding Rossmann-fold domains"/>
    <property type="match status" value="1"/>
</dbReference>
<dbReference type="PRINTS" id="PR01713">
    <property type="entry name" value="NUCEPIMERASE"/>
</dbReference>
<evidence type="ECO:0000259" key="2">
    <source>
        <dbReference type="Pfam" id="PF01370"/>
    </source>
</evidence>
<dbReference type="CDD" id="cd05253">
    <property type="entry name" value="UDP_GE_SDE_e"/>
    <property type="match status" value="1"/>
</dbReference>
<accession>A0AAW9RF72</accession>
<proteinExistence type="predicted"/>
<evidence type="ECO:0000256" key="1">
    <source>
        <dbReference type="ARBA" id="ARBA00023027"/>
    </source>
</evidence>
<dbReference type="Pfam" id="PF01370">
    <property type="entry name" value="Epimerase"/>
    <property type="match status" value="1"/>
</dbReference>